<dbReference type="PROSITE" id="PS50104">
    <property type="entry name" value="TIR"/>
    <property type="match status" value="1"/>
</dbReference>
<dbReference type="Pfam" id="PF13676">
    <property type="entry name" value="TIR_2"/>
    <property type="match status" value="1"/>
</dbReference>
<feature type="region of interest" description="Disordered" evidence="1">
    <location>
        <begin position="195"/>
        <end position="237"/>
    </location>
</feature>
<organism evidence="3 4">
    <name type="scientific">Primorskyibacter sedentarius</name>
    <dbReference type="NCBI Taxonomy" id="745311"/>
    <lineage>
        <taxon>Bacteria</taxon>
        <taxon>Pseudomonadati</taxon>
        <taxon>Pseudomonadota</taxon>
        <taxon>Alphaproteobacteria</taxon>
        <taxon>Rhodobacterales</taxon>
        <taxon>Roseobacteraceae</taxon>
        <taxon>Primorskyibacter</taxon>
    </lineage>
</organism>
<evidence type="ECO:0000313" key="3">
    <source>
        <dbReference type="EMBL" id="TCS62342.1"/>
    </source>
</evidence>
<dbReference type="GO" id="GO:0007165">
    <property type="term" value="P:signal transduction"/>
    <property type="evidence" value="ECO:0007669"/>
    <property type="project" value="InterPro"/>
</dbReference>
<feature type="region of interest" description="Disordered" evidence="1">
    <location>
        <begin position="250"/>
        <end position="276"/>
    </location>
</feature>
<dbReference type="InterPro" id="IPR035897">
    <property type="entry name" value="Toll_tir_struct_dom_sf"/>
</dbReference>
<proteinExistence type="predicted"/>
<evidence type="ECO:0000259" key="2">
    <source>
        <dbReference type="PROSITE" id="PS50104"/>
    </source>
</evidence>
<gene>
    <name evidence="3" type="ORF">EDD52_10982</name>
</gene>
<sequence>MLKEIDQIEVTSDGRTHRIVLAQGNLARIDAAHRVDLLVISAFPGDYTPTPTSMVGQLARNGVSVGMLAKMKAMDLRAESGAWLSPPVDAPGFERLVCFEPEVLGAPPAVVGELFRALFPFLETVAGQGERDLSVAMPLIATGDAGWSDAQMMAPLLEAATRWMKLGLPISTLYIVAHNAPKAASMQAAFSAFKQEAEPASPQDGVAQEISPAGGGPVTSPAPMPTQSAPRRNLAKRNSRLRDHVRKLFAFGKGPRPSPPPASPPPLPPDPKSSVFLSYSSTDRTAALRILDGFRKIAPQVRVFEFRRDIPIGVSYQSRIDDALAASDKVLCLLSPEYIKSPECQEELMVARLRNKRAGFELLWPVYWREVHGGLKDWLMILNLADCRESSSKDLDATVARLASELAKS</sequence>
<evidence type="ECO:0000256" key="1">
    <source>
        <dbReference type="SAM" id="MobiDB-lite"/>
    </source>
</evidence>
<keyword evidence="4" id="KW-1185">Reference proteome</keyword>
<dbReference type="InterPro" id="IPR000157">
    <property type="entry name" value="TIR_dom"/>
</dbReference>
<evidence type="ECO:0000313" key="4">
    <source>
        <dbReference type="Proteomes" id="UP000295696"/>
    </source>
</evidence>
<reference evidence="3 4" key="1">
    <citation type="submission" date="2019-03" db="EMBL/GenBank/DDBJ databases">
        <title>Genomic Encyclopedia of Type Strains, Phase IV (KMG-IV): sequencing the most valuable type-strain genomes for metagenomic binning, comparative biology and taxonomic classification.</title>
        <authorList>
            <person name="Goeker M."/>
        </authorList>
    </citation>
    <scope>NUCLEOTIDE SEQUENCE [LARGE SCALE GENOMIC DNA]</scope>
    <source>
        <strain evidence="3 4">DSM 104836</strain>
    </source>
</reference>
<protein>
    <submittedName>
        <fullName evidence="3">TIR domain-containing protein</fullName>
    </submittedName>
</protein>
<name>A0A4R3J9S3_9RHOB</name>
<dbReference type="EMBL" id="SLZU01000009">
    <property type="protein sequence ID" value="TCS62342.1"/>
    <property type="molecule type" value="Genomic_DNA"/>
</dbReference>
<dbReference type="SUPFAM" id="SSF52200">
    <property type="entry name" value="Toll/Interleukin receptor TIR domain"/>
    <property type="match status" value="1"/>
</dbReference>
<feature type="compositionally biased region" description="Pro residues" evidence="1">
    <location>
        <begin position="256"/>
        <end position="271"/>
    </location>
</feature>
<dbReference type="AlphaFoldDB" id="A0A4R3J9S3"/>
<dbReference type="Gene3D" id="3.40.50.10140">
    <property type="entry name" value="Toll/interleukin-1 receptor homology (TIR) domain"/>
    <property type="match status" value="1"/>
</dbReference>
<dbReference type="OrthoDB" id="7791006at2"/>
<feature type="domain" description="TIR" evidence="2">
    <location>
        <begin position="271"/>
        <end position="406"/>
    </location>
</feature>
<accession>A0A4R3J9S3</accession>
<dbReference type="RefSeq" id="WP_132245713.1">
    <property type="nucleotide sequence ID" value="NZ_SLZU01000009.1"/>
</dbReference>
<comment type="caution">
    <text evidence="3">The sequence shown here is derived from an EMBL/GenBank/DDBJ whole genome shotgun (WGS) entry which is preliminary data.</text>
</comment>
<dbReference type="Proteomes" id="UP000295696">
    <property type="component" value="Unassembled WGS sequence"/>
</dbReference>